<dbReference type="SMART" id="SM00184">
    <property type="entry name" value="RING"/>
    <property type="match status" value="1"/>
</dbReference>
<feature type="domain" description="RING-type" evidence="5">
    <location>
        <begin position="129"/>
        <end position="193"/>
    </location>
</feature>
<dbReference type="GO" id="GO:0009893">
    <property type="term" value="P:positive regulation of metabolic process"/>
    <property type="evidence" value="ECO:0007669"/>
    <property type="project" value="UniProtKB-ARBA"/>
</dbReference>
<dbReference type="FunFam" id="3.30.40.10:FF:000215">
    <property type="entry name" value="E3 ubiquitin-protein ligase RNF25"/>
    <property type="match status" value="1"/>
</dbReference>
<name>A0AA39C6M8_9HYME</name>
<dbReference type="InterPro" id="IPR016135">
    <property type="entry name" value="UBQ-conjugating_enzyme/RWD"/>
</dbReference>
<dbReference type="InterPro" id="IPR039133">
    <property type="entry name" value="RNF25"/>
</dbReference>
<dbReference type="CDD" id="cd16470">
    <property type="entry name" value="RING-H2_RNF25"/>
    <property type="match status" value="1"/>
</dbReference>
<dbReference type="GO" id="GO:0010468">
    <property type="term" value="P:regulation of gene expression"/>
    <property type="evidence" value="ECO:0007669"/>
    <property type="project" value="UniProtKB-ARBA"/>
</dbReference>
<keyword evidence="1 3" id="KW-0479">Metal-binding</keyword>
<dbReference type="GO" id="GO:0008270">
    <property type="term" value="F:zinc ion binding"/>
    <property type="evidence" value="ECO:0007669"/>
    <property type="project" value="UniProtKB-KW"/>
</dbReference>
<dbReference type="Pfam" id="PF05773">
    <property type="entry name" value="RWD"/>
    <property type="match status" value="1"/>
</dbReference>
<feature type="domain" description="RWD" evidence="6">
    <location>
        <begin position="12"/>
        <end position="122"/>
    </location>
</feature>
<evidence type="ECO:0000256" key="2">
    <source>
        <dbReference type="ARBA" id="ARBA00022833"/>
    </source>
</evidence>
<protein>
    <recommendedName>
        <fullName evidence="9">E3 ubiquitin-protein ligase RNF25</fullName>
    </recommendedName>
</protein>
<dbReference type="FunFam" id="3.10.110.10:FF:000050">
    <property type="entry name" value="eIF-2-alpha kinase GCN2"/>
    <property type="match status" value="1"/>
</dbReference>
<dbReference type="Pfam" id="PF13639">
    <property type="entry name" value="zf-RING_2"/>
    <property type="match status" value="1"/>
</dbReference>
<feature type="compositionally biased region" description="Low complexity" evidence="4">
    <location>
        <begin position="290"/>
        <end position="303"/>
    </location>
</feature>
<dbReference type="GO" id="GO:0016567">
    <property type="term" value="P:protein ubiquitination"/>
    <property type="evidence" value="ECO:0007669"/>
    <property type="project" value="TreeGrafter"/>
</dbReference>
<dbReference type="EMBL" id="JAQQBS010001424">
    <property type="protein sequence ID" value="KAK0158889.1"/>
    <property type="molecule type" value="Genomic_DNA"/>
</dbReference>
<dbReference type="PROSITE" id="PS50089">
    <property type="entry name" value="ZF_RING_2"/>
    <property type="match status" value="1"/>
</dbReference>
<dbReference type="PROSITE" id="PS50908">
    <property type="entry name" value="RWD"/>
    <property type="match status" value="1"/>
</dbReference>
<dbReference type="InterPro" id="IPR001841">
    <property type="entry name" value="Znf_RING"/>
</dbReference>
<keyword evidence="8" id="KW-1185">Reference proteome</keyword>
<keyword evidence="1 3" id="KW-0863">Zinc-finger</keyword>
<feature type="compositionally biased region" description="Basic and acidic residues" evidence="4">
    <location>
        <begin position="364"/>
        <end position="377"/>
    </location>
</feature>
<dbReference type="InterPro" id="IPR006575">
    <property type="entry name" value="RWD_dom"/>
</dbReference>
<feature type="compositionally biased region" description="Polar residues" evidence="4">
    <location>
        <begin position="277"/>
        <end position="289"/>
    </location>
</feature>
<dbReference type="CDD" id="cd23818">
    <property type="entry name" value="RWD_RNF25"/>
    <property type="match status" value="1"/>
</dbReference>
<dbReference type="GO" id="GO:0051246">
    <property type="term" value="P:regulation of protein metabolic process"/>
    <property type="evidence" value="ECO:0007669"/>
    <property type="project" value="UniProtKB-ARBA"/>
</dbReference>
<keyword evidence="2" id="KW-0862">Zinc</keyword>
<evidence type="ECO:0008006" key="9">
    <source>
        <dbReference type="Google" id="ProtNLM"/>
    </source>
</evidence>
<evidence type="ECO:0000259" key="5">
    <source>
        <dbReference type="PROSITE" id="PS50089"/>
    </source>
</evidence>
<dbReference type="Gene3D" id="3.10.110.10">
    <property type="entry name" value="Ubiquitin Conjugating Enzyme"/>
    <property type="match status" value="1"/>
</dbReference>
<evidence type="ECO:0000313" key="7">
    <source>
        <dbReference type="EMBL" id="KAK0158889.1"/>
    </source>
</evidence>
<dbReference type="SMART" id="SM00591">
    <property type="entry name" value="RWD"/>
    <property type="match status" value="1"/>
</dbReference>
<proteinExistence type="predicted"/>
<sequence>MSSETIDERVTDEIEALGAILLDNEMTIKENERGIPEYIETVVFPSTGEDSQSQYVCVTLVVHLPTGYPDISPLVHLKNPRGLDENTVKLIQTETDAKCRDFLGQPVMFELIELVREHLTRSNLPTGQCAVCLYGFQDGDEFTKTECYHHFHSHCLAAHVVAAERYYIEELEKLPQWQQDSAKQFQAICPVCRESIHCDVENLCLAPPPIDVEAATDFCVTAELRELQRRMSTLFTHQQQRGGIIDPEAEGIKMLLRTDENPRVEAESPSPPAGPSLTNFPTQSTANMRTTTTQQHCQQFTDQKSIKHQNSSDLENDKQNDLRQSQNHRHPHHSHHHHYHHYHGKRNRGRGGGGGGGGSSGHRRNNDRFKQSETAPR</sequence>
<dbReference type="SUPFAM" id="SSF57850">
    <property type="entry name" value="RING/U-box"/>
    <property type="match status" value="1"/>
</dbReference>
<dbReference type="Gene3D" id="3.30.40.10">
    <property type="entry name" value="Zinc/RING finger domain, C3HC4 (zinc finger)"/>
    <property type="match status" value="1"/>
</dbReference>
<dbReference type="GO" id="GO:0033554">
    <property type="term" value="P:cellular response to stress"/>
    <property type="evidence" value="ECO:0007669"/>
    <property type="project" value="UniProtKB-ARBA"/>
</dbReference>
<evidence type="ECO:0000256" key="3">
    <source>
        <dbReference type="PROSITE-ProRule" id="PRU00175"/>
    </source>
</evidence>
<dbReference type="PANTHER" id="PTHR13198">
    <property type="entry name" value="RING FINGER PROTEIN 25"/>
    <property type="match status" value="1"/>
</dbReference>
<reference evidence="7" key="1">
    <citation type="journal article" date="2023" name="bioRxiv">
        <title>Scaffold-level genome assemblies of two parasitoid biocontrol wasps reveal the parthenogenesis mechanism and an associated novel virus.</title>
        <authorList>
            <person name="Inwood S."/>
            <person name="Skelly J."/>
            <person name="Guhlin J."/>
            <person name="Harrop T."/>
            <person name="Goldson S."/>
            <person name="Dearden P."/>
        </authorList>
    </citation>
    <scope>NUCLEOTIDE SEQUENCE</scope>
    <source>
        <strain evidence="7">Irish</strain>
        <tissue evidence="7">Whole body</tissue>
    </source>
</reference>
<evidence type="ECO:0000256" key="4">
    <source>
        <dbReference type="SAM" id="MobiDB-lite"/>
    </source>
</evidence>
<gene>
    <name evidence="7" type="ORF">PV328_009828</name>
</gene>
<feature type="region of interest" description="Disordered" evidence="4">
    <location>
        <begin position="261"/>
        <end position="377"/>
    </location>
</feature>
<dbReference type="GO" id="GO:0061630">
    <property type="term" value="F:ubiquitin protein ligase activity"/>
    <property type="evidence" value="ECO:0007669"/>
    <property type="project" value="InterPro"/>
</dbReference>
<accession>A0AA39C6M8</accession>
<evidence type="ECO:0000313" key="8">
    <source>
        <dbReference type="Proteomes" id="UP001168990"/>
    </source>
</evidence>
<organism evidence="7 8">
    <name type="scientific">Microctonus aethiopoides</name>
    <dbReference type="NCBI Taxonomy" id="144406"/>
    <lineage>
        <taxon>Eukaryota</taxon>
        <taxon>Metazoa</taxon>
        <taxon>Ecdysozoa</taxon>
        <taxon>Arthropoda</taxon>
        <taxon>Hexapoda</taxon>
        <taxon>Insecta</taxon>
        <taxon>Pterygota</taxon>
        <taxon>Neoptera</taxon>
        <taxon>Endopterygota</taxon>
        <taxon>Hymenoptera</taxon>
        <taxon>Apocrita</taxon>
        <taxon>Ichneumonoidea</taxon>
        <taxon>Braconidae</taxon>
        <taxon>Euphorinae</taxon>
        <taxon>Microctonus</taxon>
    </lineage>
</organism>
<dbReference type="GO" id="GO:0005634">
    <property type="term" value="C:nucleus"/>
    <property type="evidence" value="ECO:0007669"/>
    <property type="project" value="TreeGrafter"/>
</dbReference>
<dbReference type="AlphaFoldDB" id="A0AA39C6M8"/>
<dbReference type="PANTHER" id="PTHR13198:SF4">
    <property type="entry name" value="E3 UBIQUITIN-PROTEIN LIGASE RNF25"/>
    <property type="match status" value="1"/>
</dbReference>
<reference evidence="7" key="2">
    <citation type="submission" date="2023-03" db="EMBL/GenBank/DDBJ databases">
        <authorList>
            <person name="Inwood S.N."/>
            <person name="Skelly J.G."/>
            <person name="Guhlin J."/>
            <person name="Harrop T.W.R."/>
            <person name="Goldson S.G."/>
            <person name="Dearden P.K."/>
        </authorList>
    </citation>
    <scope>NUCLEOTIDE SEQUENCE</scope>
    <source>
        <strain evidence="7">Irish</strain>
        <tissue evidence="7">Whole body</tissue>
    </source>
</reference>
<feature type="compositionally biased region" description="Gly residues" evidence="4">
    <location>
        <begin position="350"/>
        <end position="360"/>
    </location>
</feature>
<comment type="caution">
    <text evidence="7">The sequence shown here is derived from an EMBL/GenBank/DDBJ whole genome shotgun (WGS) entry which is preliminary data.</text>
</comment>
<dbReference type="SUPFAM" id="SSF54495">
    <property type="entry name" value="UBC-like"/>
    <property type="match status" value="1"/>
</dbReference>
<feature type="compositionally biased region" description="Basic residues" evidence="4">
    <location>
        <begin position="326"/>
        <end position="349"/>
    </location>
</feature>
<evidence type="ECO:0000259" key="6">
    <source>
        <dbReference type="PROSITE" id="PS50908"/>
    </source>
</evidence>
<dbReference type="InterPro" id="IPR013083">
    <property type="entry name" value="Znf_RING/FYVE/PHD"/>
</dbReference>
<evidence type="ECO:0000256" key="1">
    <source>
        <dbReference type="ARBA" id="ARBA00022771"/>
    </source>
</evidence>
<dbReference type="Proteomes" id="UP001168990">
    <property type="component" value="Unassembled WGS sequence"/>
</dbReference>